<dbReference type="Gene3D" id="3.90.550.10">
    <property type="entry name" value="Spore Coat Polysaccharide Biosynthesis Protein SpsA, Chain A"/>
    <property type="match status" value="1"/>
</dbReference>
<proteinExistence type="inferred from homology"/>
<keyword evidence="2" id="KW-0812">Transmembrane</keyword>
<dbReference type="InterPro" id="IPR001173">
    <property type="entry name" value="Glyco_trans_2-like"/>
</dbReference>
<keyword evidence="5" id="KW-1185">Reference proteome</keyword>
<accession>A0A848J5G6</accession>
<evidence type="ECO:0000313" key="4">
    <source>
        <dbReference type="EMBL" id="NMM50715.1"/>
    </source>
</evidence>
<feature type="transmembrane region" description="Helical" evidence="2">
    <location>
        <begin position="6"/>
        <end position="24"/>
    </location>
</feature>
<dbReference type="PANTHER" id="PTHR43630:SF2">
    <property type="entry name" value="GLYCOSYLTRANSFERASE"/>
    <property type="match status" value="1"/>
</dbReference>
<dbReference type="SUPFAM" id="SSF53448">
    <property type="entry name" value="Nucleotide-diphospho-sugar transferases"/>
    <property type="match status" value="1"/>
</dbReference>
<dbReference type="InterPro" id="IPR029044">
    <property type="entry name" value="Nucleotide-diphossugar_trans"/>
</dbReference>
<sequence length="365" mass="41823">MIYLIASILSIDIIIWFIFLLFRFKKAQIEYTPFCSVLIMARNEEDVIADCIESLLSQDYPSEKIEILICDDSSTDRTHSILEKYQNHNSIRIFKGDYPELPYLNNKAQGLNRLANEAKGEVYLFTDADCILPPGWVKEMTSNVFRKQEVVIAPTLPVGNTLISFFQRIDWIMALGRVISVQGLGIPVTGNGNNMAIPSRFYHESGGYAACHGSFTEDAAIFYKVLNTTEARGGVVANNEVIAVTKPKNSWVELVSQRFRWWLGGVNEAPYWLVFYLFESLWLILFSILMLIGFHTEAIIWFSGRIVLRVLYNCSLPASFNKIAFFRYISALILFDFYSIILNFTVLAKWVMGKHPKWKGRKVKK</sequence>
<dbReference type="Pfam" id="PF00535">
    <property type="entry name" value="Glycos_transf_2"/>
    <property type="match status" value="1"/>
</dbReference>
<name>A0A848J5G6_9BACT</name>
<feature type="transmembrane region" description="Helical" evidence="2">
    <location>
        <begin position="281"/>
        <end position="304"/>
    </location>
</feature>
<keyword evidence="4" id="KW-0808">Transferase</keyword>
<dbReference type="GO" id="GO:0016740">
    <property type="term" value="F:transferase activity"/>
    <property type="evidence" value="ECO:0007669"/>
    <property type="project" value="UniProtKB-KW"/>
</dbReference>
<organism evidence="4 5">
    <name type="scientific">Marinigracilibium pacificum</name>
    <dbReference type="NCBI Taxonomy" id="2729599"/>
    <lineage>
        <taxon>Bacteria</taxon>
        <taxon>Pseudomonadati</taxon>
        <taxon>Bacteroidota</taxon>
        <taxon>Cytophagia</taxon>
        <taxon>Cytophagales</taxon>
        <taxon>Flammeovirgaceae</taxon>
        <taxon>Marinigracilibium</taxon>
    </lineage>
</organism>
<dbReference type="Proteomes" id="UP000559010">
    <property type="component" value="Unassembled WGS sequence"/>
</dbReference>
<keyword evidence="2" id="KW-0472">Membrane</keyword>
<keyword evidence="2" id="KW-1133">Transmembrane helix</keyword>
<evidence type="ECO:0000256" key="2">
    <source>
        <dbReference type="SAM" id="Phobius"/>
    </source>
</evidence>
<evidence type="ECO:0000256" key="1">
    <source>
        <dbReference type="ARBA" id="ARBA00038494"/>
    </source>
</evidence>
<feature type="domain" description="Glycosyltransferase 2-like" evidence="3">
    <location>
        <begin position="36"/>
        <end position="168"/>
    </location>
</feature>
<comment type="caution">
    <text evidence="4">The sequence shown here is derived from an EMBL/GenBank/DDBJ whole genome shotgun (WGS) entry which is preliminary data.</text>
</comment>
<dbReference type="PANTHER" id="PTHR43630">
    <property type="entry name" value="POLY-BETA-1,6-N-ACETYL-D-GLUCOSAMINE SYNTHASE"/>
    <property type="match status" value="1"/>
</dbReference>
<protein>
    <submittedName>
        <fullName evidence="4">Glycosyltransferase</fullName>
    </submittedName>
</protein>
<evidence type="ECO:0000313" key="5">
    <source>
        <dbReference type="Proteomes" id="UP000559010"/>
    </source>
</evidence>
<gene>
    <name evidence="4" type="ORF">HH304_20065</name>
</gene>
<dbReference type="EMBL" id="JABBNU010000015">
    <property type="protein sequence ID" value="NMM50715.1"/>
    <property type="molecule type" value="Genomic_DNA"/>
</dbReference>
<dbReference type="RefSeq" id="WP_169685080.1">
    <property type="nucleotide sequence ID" value="NZ_JABBNU010000015.1"/>
</dbReference>
<feature type="transmembrane region" description="Helical" evidence="2">
    <location>
        <begin position="324"/>
        <end position="352"/>
    </location>
</feature>
<dbReference type="AlphaFoldDB" id="A0A848J5G6"/>
<evidence type="ECO:0000259" key="3">
    <source>
        <dbReference type="Pfam" id="PF00535"/>
    </source>
</evidence>
<reference evidence="4 5" key="1">
    <citation type="submission" date="2020-04" db="EMBL/GenBank/DDBJ databases">
        <title>Flammeovirgaceae bacterium KN852 isolated from deep sea.</title>
        <authorList>
            <person name="Zhang D.-C."/>
        </authorList>
    </citation>
    <scope>NUCLEOTIDE SEQUENCE [LARGE SCALE GENOMIC DNA]</scope>
    <source>
        <strain evidence="4 5">KN852</strain>
    </source>
</reference>
<comment type="similarity">
    <text evidence="1">Belongs to the glycosyltransferase 2 family. WaaE/KdtX subfamily.</text>
</comment>